<proteinExistence type="predicted"/>
<gene>
    <name evidence="1" type="ORF">Sviol_44290</name>
</gene>
<keyword evidence="2" id="KW-1185">Reference proteome</keyword>
<protein>
    <submittedName>
        <fullName evidence="1">Uncharacterized protein</fullName>
    </submittedName>
</protein>
<dbReference type="EMBL" id="BNDY01000017">
    <property type="protein sequence ID" value="GHI40021.1"/>
    <property type="molecule type" value="Genomic_DNA"/>
</dbReference>
<organism evidence="1 2">
    <name type="scientific">Streptomyces violascens</name>
    <dbReference type="NCBI Taxonomy" id="67381"/>
    <lineage>
        <taxon>Bacteria</taxon>
        <taxon>Bacillati</taxon>
        <taxon>Actinomycetota</taxon>
        <taxon>Actinomycetes</taxon>
        <taxon>Kitasatosporales</taxon>
        <taxon>Streptomycetaceae</taxon>
        <taxon>Streptomyces</taxon>
    </lineage>
</organism>
<name>A0ABQ3QRV8_9ACTN</name>
<dbReference type="RefSeq" id="WP_226599081.1">
    <property type="nucleotide sequence ID" value="NZ_BNDY01000017.1"/>
</dbReference>
<accession>A0ABQ3QRV8</accession>
<comment type="caution">
    <text evidence="1">The sequence shown here is derived from an EMBL/GenBank/DDBJ whole genome shotgun (WGS) entry which is preliminary data.</text>
</comment>
<reference evidence="1" key="1">
    <citation type="submission" date="2024-05" db="EMBL/GenBank/DDBJ databases">
        <title>Whole genome shotgun sequence of Streptomyces violascens NBRC 12920.</title>
        <authorList>
            <person name="Komaki H."/>
            <person name="Tamura T."/>
        </authorList>
    </citation>
    <scope>NUCLEOTIDE SEQUENCE</scope>
    <source>
        <strain evidence="1">NBRC 12920</strain>
    </source>
</reference>
<evidence type="ECO:0000313" key="1">
    <source>
        <dbReference type="EMBL" id="GHI40021.1"/>
    </source>
</evidence>
<dbReference type="Proteomes" id="UP001050808">
    <property type="component" value="Unassembled WGS sequence"/>
</dbReference>
<evidence type="ECO:0000313" key="2">
    <source>
        <dbReference type="Proteomes" id="UP001050808"/>
    </source>
</evidence>
<sequence>MKVVRSGSTLSAMQTRGTMTSSPAVKYRMARYSLTPGGCAAFAERGLPDLVEQPALGGACEEVELGFAERGA</sequence>